<dbReference type="Proteomes" id="UP000800036">
    <property type="component" value="Unassembled WGS sequence"/>
</dbReference>
<feature type="non-terminal residue" evidence="1">
    <location>
        <position position="230"/>
    </location>
</feature>
<proteinExistence type="predicted"/>
<reference evidence="1" key="1">
    <citation type="journal article" date="2020" name="Stud. Mycol.">
        <title>101 Dothideomycetes genomes: a test case for predicting lifestyles and emergence of pathogens.</title>
        <authorList>
            <person name="Haridas S."/>
            <person name="Albert R."/>
            <person name="Binder M."/>
            <person name="Bloem J."/>
            <person name="Labutti K."/>
            <person name="Salamov A."/>
            <person name="Andreopoulos B."/>
            <person name="Baker S."/>
            <person name="Barry K."/>
            <person name="Bills G."/>
            <person name="Bluhm B."/>
            <person name="Cannon C."/>
            <person name="Castanera R."/>
            <person name="Culley D."/>
            <person name="Daum C."/>
            <person name="Ezra D."/>
            <person name="Gonzalez J."/>
            <person name="Henrissat B."/>
            <person name="Kuo A."/>
            <person name="Liang C."/>
            <person name="Lipzen A."/>
            <person name="Lutzoni F."/>
            <person name="Magnuson J."/>
            <person name="Mondo S."/>
            <person name="Nolan M."/>
            <person name="Ohm R."/>
            <person name="Pangilinan J."/>
            <person name="Park H.-J."/>
            <person name="Ramirez L."/>
            <person name="Alfaro M."/>
            <person name="Sun H."/>
            <person name="Tritt A."/>
            <person name="Yoshinaga Y."/>
            <person name="Zwiers L.-H."/>
            <person name="Turgeon B."/>
            <person name="Goodwin S."/>
            <person name="Spatafora J."/>
            <person name="Crous P."/>
            <person name="Grigoriev I."/>
        </authorList>
    </citation>
    <scope>NUCLEOTIDE SEQUENCE</scope>
    <source>
        <strain evidence="1">CBS 107.79</strain>
    </source>
</reference>
<protein>
    <submittedName>
        <fullName evidence="1">Uncharacterized protein</fullName>
    </submittedName>
</protein>
<evidence type="ECO:0000313" key="1">
    <source>
        <dbReference type="EMBL" id="KAF1975245.1"/>
    </source>
</evidence>
<keyword evidence="2" id="KW-1185">Reference proteome</keyword>
<name>A0A6A5VDQ1_9PLEO</name>
<evidence type="ECO:0000313" key="2">
    <source>
        <dbReference type="Proteomes" id="UP000800036"/>
    </source>
</evidence>
<sequence>NTNSGSIHPPYHKPQQHEIITQIRTFTPPIHQLLPRPNFHLHRPLSICLFSYDLPKFLEALNVMHPKLGYIPLPPLFNIGGSRLIPHHDAVFRHQATNLLTCSDLRVPAPLMQQVTHYDNRCLSLQREQFRRGAQDVRENEGYVKLVLVIEELVAQVLVVHDIGGEKMVLRYTVYREAPQFLSEEASHGKQLPGLEALENLRVGRVVWKARVQEACQTSARVGADSEGLL</sequence>
<feature type="non-terminal residue" evidence="1">
    <location>
        <position position="1"/>
    </location>
</feature>
<accession>A0A6A5VDQ1</accession>
<organism evidence="1 2">
    <name type="scientific">Bimuria novae-zelandiae CBS 107.79</name>
    <dbReference type="NCBI Taxonomy" id="1447943"/>
    <lineage>
        <taxon>Eukaryota</taxon>
        <taxon>Fungi</taxon>
        <taxon>Dikarya</taxon>
        <taxon>Ascomycota</taxon>
        <taxon>Pezizomycotina</taxon>
        <taxon>Dothideomycetes</taxon>
        <taxon>Pleosporomycetidae</taxon>
        <taxon>Pleosporales</taxon>
        <taxon>Massarineae</taxon>
        <taxon>Didymosphaeriaceae</taxon>
        <taxon>Bimuria</taxon>
    </lineage>
</organism>
<gene>
    <name evidence="1" type="ORF">BU23DRAFT_634344</name>
</gene>
<dbReference type="AlphaFoldDB" id="A0A6A5VDQ1"/>
<dbReference type="EMBL" id="ML976671">
    <property type="protein sequence ID" value="KAF1975245.1"/>
    <property type="molecule type" value="Genomic_DNA"/>
</dbReference>